<accession>A0A6S7KFH7</accession>
<comment type="subcellular location">
    <subcellularLocation>
        <location evidence="1">Cell projection</location>
        <location evidence="1">Cilium</location>
    </subcellularLocation>
    <subcellularLocation>
        <location evidence="2">Cytoplasm</location>
        <location evidence="2">Cytoskeleton</location>
    </subcellularLocation>
</comment>
<dbReference type="PANTHER" id="PTHR20899">
    <property type="entry name" value="PIERCE HOMOLOG"/>
    <property type="match status" value="1"/>
</dbReference>
<sequence>MDSSGSRSAELQATKPVSFCNVQSSAGENAQAVNNLGNPVFSCLRNINSVGTAQTSTLTASEDVFQGYNAKTQHPMYMTSAMEYGSRQPTVHTMPTMFHAKNQKFSEHLGTCGMYRDHSLNTATDKSVV</sequence>
<keyword evidence="5" id="KW-0966">Cell projection</keyword>
<proteinExistence type="predicted"/>
<dbReference type="GO" id="GO:0035082">
    <property type="term" value="P:axoneme assembly"/>
    <property type="evidence" value="ECO:0007669"/>
    <property type="project" value="InterPro"/>
</dbReference>
<reference evidence="6" key="1">
    <citation type="submission" date="2020-04" db="EMBL/GenBank/DDBJ databases">
        <authorList>
            <person name="Alioto T."/>
            <person name="Alioto T."/>
            <person name="Gomez Garrido J."/>
        </authorList>
    </citation>
    <scope>NUCLEOTIDE SEQUENCE</scope>
    <source>
        <strain evidence="6">A484AB</strain>
    </source>
</reference>
<gene>
    <name evidence="6" type="ORF">PACLA_8A011471</name>
</gene>
<keyword evidence="3" id="KW-0963">Cytoplasm</keyword>
<dbReference type="Proteomes" id="UP001152795">
    <property type="component" value="Unassembled WGS sequence"/>
</dbReference>
<protein>
    <submittedName>
        <fullName evidence="6">Uncharacterized protein</fullName>
    </submittedName>
</protein>
<dbReference type="PANTHER" id="PTHR20899:SF4">
    <property type="entry name" value="PIERCER OF MICROTUBULE WALL 2 PROTEIN"/>
    <property type="match status" value="1"/>
</dbReference>
<dbReference type="InterPro" id="IPR026507">
    <property type="entry name" value="PIRC1/2"/>
</dbReference>
<evidence type="ECO:0000256" key="1">
    <source>
        <dbReference type="ARBA" id="ARBA00004138"/>
    </source>
</evidence>
<keyword evidence="7" id="KW-1185">Reference proteome</keyword>
<evidence type="ECO:0000256" key="5">
    <source>
        <dbReference type="ARBA" id="ARBA00023273"/>
    </source>
</evidence>
<evidence type="ECO:0000256" key="3">
    <source>
        <dbReference type="ARBA" id="ARBA00022490"/>
    </source>
</evidence>
<organism evidence="6 7">
    <name type="scientific">Paramuricea clavata</name>
    <name type="common">Red gorgonian</name>
    <name type="synonym">Violescent sea-whip</name>
    <dbReference type="NCBI Taxonomy" id="317549"/>
    <lineage>
        <taxon>Eukaryota</taxon>
        <taxon>Metazoa</taxon>
        <taxon>Cnidaria</taxon>
        <taxon>Anthozoa</taxon>
        <taxon>Octocorallia</taxon>
        <taxon>Malacalcyonacea</taxon>
        <taxon>Plexauridae</taxon>
        <taxon>Paramuricea</taxon>
    </lineage>
</organism>
<dbReference type="EMBL" id="CACRXK020032742">
    <property type="protein sequence ID" value="CAB4043607.1"/>
    <property type="molecule type" value="Genomic_DNA"/>
</dbReference>
<dbReference type="AlphaFoldDB" id="A0A6S7KFH7"/>
<dbReference type="OrthoDB" id="546383at2759"/>
<keyword evidence="4" id="KW-0206">Cytoskeleton</keyword>
<evidence type="ECO:0000256" key="2">
    <source>
        <dbReference type="ARBA" id="ARBA00004245"/>
    </source>
</evidence>
<evidence type="ECO:0000313" key="7">
    <source>
        <dbReference type="Proteomes" id="UP001152795"/>
    </source>
</evidence>
<dbReference type="Pfam" id="PF14892">
    <property type="entry name" value="PIRC1_2"/>
    <property type="match status" value="1"/>
</dbReference>
<evidence type="ECO:0000256" key="4">
    <source>
        <dbReference type="ARBA" id="ARBA00023212"/>
    </source>
</evidence>
<comment type="caution">
    <text evidence="6">The sequence shown here is derived from an EMBL/GenBank/DDBJ whole genome shotgun (WGS) entry which is preliminary data.</text>
</comment>
<name>A0A6S7KFH7_PARCT</name>
<dbReference type="GO" id="GO:0005879">
    <property type="term" value="C:axonemal microtubule"/>
    <property type="evidence" value="ECO:0007669"/>
    <property type="project" value="InterPro"/>
</dbReference>
<evidence type="ECO:0000313" key="6">
    <source>
        <dbReference type="EMBL" id="CAB4043607.1"/>
    </source>
</evidence>